<organism evidence="2 3">
    <name type="scientific">Oceanobacillus caeni</name>
    <dbReference type="NCBI Taxonomy" id="405946"/>
    <lineage>
        <taxon>Bacteria</taxon>
        <taxon>Bacillati</taxon>
        <taxon>Bacillota</taxon>
        <taxon>Bacilli</taxon>
        <taxon>Bacillales</taxon>
        <taxon>Bacillaceae</taxon>
        <taxon>Oceanobacillus</taxon>
    </lineage>
</organism>
<feature type="transmembrane region" description="Helical" evidence="1">
    <location>
        <begin position="61"/>
        <end position="78"/>
    </location>
</feature>
<accession>A0ABR5MIE6</accession>
<feature type="transmembrane region" description="Helical" evidence="1">
    <location>
        <begin position="20"/>
        <end position="41"/>
    </location>
</feature>
<dbReference type="RefSeq" id="WP_047186808.1">
    <property type="nucleotide sequence ID" value="NZ_JAHHXM010000020.1"/>
</dbReference>
<proteinExistence type="predicted"/>
<evidence type="ECO:0000313" key="2">
    <source>
        <dbReference type="EMBL" id="KPH74304.1"/>
    </source>
</evidence>
<keyword evidence="3" id="KW-1185">Reference proteome</keyword>
<keyword evidence="1" id="KW-0472">Membrane</keyword>
<name>A0ABR5MIE6_9BACI</name>
<comment type="caution">
    <text evidence="2">The sequence shown here is derived from an EMBL/GenBank/DDBJ whole genome shotgun (WGS) entry which is preliminary data.</text>
</comment>
<protein>
    <submittedName>
        <fullName evidence="2">Uncharacterized protein</fullName>
    </submittedName>
</protein>
<keyword evidence="1" id="KW-1133">Transmembrane helix</keyword>
<gene>
    <name evidence="2" type="ORF">AFL42_10435</name>
</gene>
<dbReference type="EMBL" id="LGTK01000033">
    <property type="protein sequence ID" value="KPH74304.1"/>
    <property type="molecule type" value="Genomic_DNA"/>
</dbReference>
<reference evidence="2 3" key="1">
    <citation type="submission" date="2015-07" db="EMBL/GenBank/DDBJ databases">
        <title>High-quality draft genome sequence of Oceanobacillus caeni HM6, a bacillus isolated from a human feces.</title>
        <authorList>
            <person name="Kumar J."/>
            <person name="Verma M.K."/>
            <person name="Pandey R."/>
            <person name="Bhambi M."/>
            <person name="Chauhan N."/>
        </authorList>
    </citation>
    <scope>NUCLEOTIDE SEQUENCE [LARGE SCALE GENOMIC DNA]</scope>
    <source>
        <strain evidence="2 3">HM6</strain>
    </source>
</reference>
<evidence type="ECO:0000256" key="1">
    <source>
        <dbReference type="SAM" id="Phobius"/>
    </source>
</evidence>
<dbReference type="Proteomes" id="UP000037854">
    <property type="component" value="Unassembled WGS sequence"/>
</dbReference>
<evidence type="ECO:0000313" key="3">
    <source>
        <dbReference type="Proteomes" id="UP000037854"/>
    </source>
</evidence>
<sequence length="85" mass="9211">MSDKDKDKLEETNNSRINFLKNSGLTVGGLVVGGALGGLLVGNNEPETEVKTDQTQATNPNVGIILPFMTKILFLAQIKHINQFL</sequence>
<keyword evidence="1" id="KW-0812">Transmembrane</keyword>